<name>A0A5C5YRV7_9BACT</name>
<dbReference type="InterPro" id="IPR011992">
    <property type="entry name" value="EF-hand-dom_pair"/>
</dbReference>
<dbReference type="PANTHER" id="PTHR10827:SF98">
    <property type="entry name" value="45 KDA CALCIUM-BINDING PROTEIN"/>
    <property type="match status" value="1"/>
</dbReference>
<feature type="region of interest" description="Disordered" evidence="3">
    <location>
        <begin position="270"/>
        <end position="293"/>
    </location>
</feature>
<dbReference type="Pfam" id="PF13202">
    <property type="entry name" value="EF-hand_5"/>
    <property type="match status" value="4"/>
</dbReference>
<dbReference type="CDD" id="cd00051">
    <property type="entry name" value="EFh"/>
    <property type="match status" value="1"/>
</dbReference>
<evidence type="ECO:0000313" key="6">
    <source>
        <dbReference type="Proteomes" id="UP000318478"/>
    </source>
</evidence>
<dbReference type="PANTHER" id="PTHR10827">
    <property type="entry name" value="RETICULOCALBIN"/>
    <property type="match status" value="1"/>
</dbReference>
<accession>A0A5C5YRV7</accession>
<dbReference type="InterPro" id="IPR018247">
    <property type="entry name" value="EF_Hand_1_Ca_BS"/>
</dbReference>
<proteinExistence type="predicted"/>
<evidence type="ECO:0000256" key="2">
    <source>
        <dbReference type="ARBA" id="ARBA00022737"/>
    </source>
</evidence>
<sequence length="388" mass="42891">MSRSKLVEVGPLWVGLVLALSLAPSQARAGEAADDLFARLDANGDQLLDPAEVASEHQRLFERLLRKADQNGDGRLTAAEFAAGLTPSTPPKPIVDEPADSTPATDALRLLLLKLDTDRDAMLTRDEAPAELREAFDQLARAADGDQNGQIAYRELVQGGRRASQTAVRIARQEGWDVERQLRRLDAEQGAAAKRFSSQPNPREALASPRRTQEMFKQLDANRDGRVALDEVPEQARDRVERLLRAADRDRSGDVTLEEFQRQAQRAARFAGMAEGDSPRLNDRPGNEDPDAMRRERGRMQAEGGGAMQRMLRQLDANNDRMISREEAAGVLERRFDRLDANGNGQLDADELGRTVQQLQRRTQMNGRRPGGRSDGQPNGPAPADAQR</sequence>
<reference evidence="5 6" key="1">
    <citation type="submission" date="2019-02" db="EMBL/GenBank/DDBJ databases">
        <title>Deep-cultivation of Planctomycetes and their phenomic and genomic characterization uncovers novel biology.</title>
        <authorList>
            <person name="Wiegand S."/>
            <person name="Jogler M."/>
            <person name="Boedeker C."/>
            <person name="Pinto D."/>
            <person name="Vollmers J."/>
            <person name="Rivas-Marin E."/>
            <person name="Kohn T."/>
            <person name="Peeters S.H."/>
            <person name="Heuer A."/>
            <person name="Rast P."/>
            <person name="Oberbeckmann S."/>
            <person name="Bunk B."/>
            <person name="Jeske O."/>
            <person name="Meyerdierks A."/>
            <person name="Storesund J.E."/>
            <person name="Kallscheuer N."/>
            <person name="Luecker S."/>
            <person name="Lage O.M."/>
            <person name="Pohl T."/>
            <person name="Merkel B.J."/>
            <person name="Hornburger P."/>
            <person name="Mueller R.-W."/>
            <person name="Bruemmer F."/>
            <person name="Labrenz M."/>
            <person name="Spormann A.M."/>
            <person name="Op Den Camp H."/>
            <person name="Overmann J."/>
            <person name="Amann R."/>
            <person name="Jetten M.S.M."/>
            <person name="Mascher T."/>
            <person name="Medema M.H."/>
            <person name="Devos D.P."/>
            <person name="Kaster A.-K."/>
            <person name="Ovreas L."/>
            <person name="Rohde M."/>
            <person name="Galperin M.Y."/>
            <person name="Jogler C."/>
        </authorList>
    </citation>
    <scope>NUCLEOTIDE SEQUENCE [LARGE SCALE GENOMIC DNA]</scope>
    <source>
        <strain evidence="5 6">Pla123a</strain>
    </source>
</reference>
<organism evidence="5 6">
    <name type="scientific">Posidoniimonas polymericola</name>
    <dbReference type="NCBI Taxonomy" id="2528002"/>
    <lineage>
        <taxon>Bacteria</taxon>
        <taxon>Pseudomonadati</taxon>
        <taxon>Planctomycetota</taxon>
        <taxon>Planctomycetia</taxon>
        <taxon>Pirellulales</taxon>
        <taxon>Lacipirellulaceae</taxon>
        <taxon>Posidoniimonas</taxon>
    </lineage>
</organism>
<feature type="domain" description="EF-hand" evidence="4">
    <location>
        <begin position="56"/>
        <end position="91"/>
    </location>
</feature>
<feature type="region of interest" description="Disordered" evidence="3">
    <location>
        <begin position="359"/>
        <end position="388"/>
    </location>
</feature>
<feature type="domain" description="EF-hand" evidence="4">
    <location>
        <begin position="327"/>
        <end position="362"/>
    </location>
</feature>
<dbReference type="Gene3D" id="1.10.238.10">
    <property type="entry name" value="EF-hand"/>
    <property type="match status" value="3"/>
</dbReference>
<dbReference type="PROSITE" id="PS00018">
    <property type="entry name" value="EF_HAND_1"/>
    <property type="match status" value="4"/>
</dbReference>
<dbReference type="AlphaFoldDB" id="A0A5C5YRV7"/>
<keyword evidence="6" id="KW-1185">Reference proteome</keyword>
<evidence type="ECO:0000256" key="3">
    <source>
        <dbReference type="SAM" id="MobiDB-lite"/>
    </source>
</evidence>
<keyword evidence="1" id="KW-0479">Metal-binding</keyword>
<keyword evidence="2" id="KW-0677">Repeat</keyword>
<dbReference type="SUPFAM" id="SSF47473">
    <property type="entry name" value="EF-hand"/>
    <property type="match status" value="2"/>
</dbReference>
<dbReference type="OrthoDB" id="213507at2"/>
<feature type="compositionally biased region" description="Basic and acidic residues" evidence="3">
    <location>
        <begin position="277"/>
        <end position="293"/>
    </location>
</feature>
<dbReference type="RefSeq" id="WP_146586623.1">
    <property type="nucleotide sequence ID" value="NZ_SJPO01000004.1"/>
</dbReference>
<dbReference type="PROSITE" id="PS50222">
    <property type="entry name" value="EF_HAND_2"/>
    <property type="match status" value="3"/>
</dbReference>
<evidence type="ECO:0000259" key="4">
    <source>
        <dbReference type="PROSITE" id="PS50222"/>
    </source>
</evidence>
<gene>
    <name evidence="5" type="ORF">Pla123a_21210</name>
</gene>
<feature type="domain" description="EF-hand" evidence="4">
    <location>
        <begin position="235"/>
        <end position="270"/>
    </location>
</feature>
<dbReference type="InterPro" id="IPR002048">
    <property type="entry name" value="EF_hand_dom"/>
</dbReference>
<evidence type="ECO:0000256" key="1">
    <source>
        <dbReference type="ARBA" id="ARBA00022723"/>
    </source>
</evidence>
<feature type="region of interest" description="Disordered" evidence="3">
    <location>
        <begin position="191"/>
        <end position="210"/>
    </location>
</feature>
<evidence type="ECO:0000313" key="5">
    <source>
        <dbReference type="EMBL" id="TWT77460.1"/>
    </source>
</evidence>
<dbReference type="SMART" id="SM00054">
    <property type="entry name" value="EFh"/>
    <property type="match status" value="5"/>
</dbReference>
<dbReference type="EMBL" id="SJPO01000004">
    <property type="protein sequence ID" value="TWT77460.1"/>
    <property type="molecule type" value="Genomic_DNA"/>
</dbReference>
<comment type="caution">
    <text evidence="5">The sequence shown here is derived from an EMBL/GenBank/DDBJ whole genome shotgun (WGS) entry which is preliminary data.</text>
</comment>
<protein>
    <submittedName>
        <fullName evidence="5">Transaldolase/EF-hand domain-containing protein</fullName>
    </submittedName>
</protein>
<dbReference type="Proteomes" id="UP000318478">
    <property type="component" value="Unassembled WGS sequence"/>
</dbReference>
<dbReference type="GO" id="GO:0005509">
    <property type="term" value="F:calcium ion binding"/>
    <property type="evidence" value="ECO:0007669"/>
    <property type="project" value="InterPro"/>
</dbReference>